<sequence length="506" mass="57310">MHGQNSNSYDEHGNTQNNYIGFPPVYIPPNNPPSQNSHSNPPSQRPFQPQLLESFQQQQPFEEELENFRQHNSLEYRQLYQPQTFVQQQVPSQCLTPQPSSEPLLSSLPLVQSSQFQLMPQSQPLPQLQGSIGLDVMTSFETQSQSSVQSHPQMLTDFFSGSMQNFEMSAMSEVETSQQDIVPNAFGTQDSPHNDVPGQDTPRLSKSHLGSAKTLGNGKKIDLDLVSAFRDRLLPRIYFLFRGSRELKHCVSILNQEALNDVHIAVGQLWPAFSMTDIKFKYSKLLSMQKQNSLMAQKTFEYRLENRLTQLLQYLGCDLHRICSTREDLMSIYNKRVSKIADHFGIKPLLNRLCSTGKKVVFLSRARGKNIGNFYRGYFSFSVETKERNQVHTPLKIPIYIHGISLSYNAMDHGDVFEVASQVSEDRDDQLLRIVMEDLSCNANDTVYIRNSGYHSEGMATDGILLVDIQAGGQGPRAFYSTHEMRYGVNSHMTLARILAGDLDAL</sequence>
<dbReference type="EMBL" id="PQXH01000140">
    <property type="protein sequence ID" value="TGO10259.1"/>
    <property type="molecule type" value="Genomic_DNA"/>
</dbReference>
<evidence type="ECO:0000313" key="3">
    <source>
        <dbReference type="Proteomes" id="UP000297777"/>
    </source>
</evidence>
<reference evidence="2 3" key="1">
    <citation type="submission" date="2017-12" db="EMBL/GenBank/DDBJ databases">
        <title>Comparative genomics of Botrytis spp.</title>
        <authorList>
            <person name="Valero-Jimenez C.A."/>
            <person name="Tapia P."/>
            <person name="Veloso J."/>
            <person name="Silva-Moreno E."/>
            <person name="Staats M."/>
            <person name="Valdes J.H."/>
            <person name="Van Kan J.A.L."/>
        </authorList>
    </citation>
    <scope>NUCLEOTIDE SEQUENCE [LARGE SCALE GENOMIC DNA]</scope>
    <source>
        <strain evidence="2 3">Bt9001</strain>
    </source>
</reference>
<feature type="compositionally biased region" description="Polar residues" evidence="1">
    <location>
        <begin position="1"/>
        <end position="19"/>
    </location>
</feature>
<organism evidence="2 3">
    <name type="scientific">Botrytis tulipae</name>
    <dbReference type="NCBI Taxonomy" id="87230"/>
    <lineage>
        <taxon>Eukaryota</taxon>
        <taxon>Fungi</taxon>
        <taxon>Dikarya</taxon>
        <taxon>Ascomycota</taxon>
        <taxon>Pezizomycotina</taxon>
        <taxon>Leotiomycetes</taxon>
        <taxon>Helotiales</taxon>
        <taxon>Sclerotiniaceae</taxon>
        <taxon>Botrytis</taxon>
    </lineage>
</organism>
<gene>
    <name evidence="2" type="ORF">BTUL_0140g00260</name>
</gene>
<accession>A0A4Z1EG86</accession>
<keyword evidence="3" id="KW-1185">Reference proteome</keyword>
<feature type="region of interest" description="Disordered" evidence="1">
    <location>
        <begin position="183"/>
        <end position="211"/>
    </location>
</feature>
<feature type="compositionally biased region" description="Low complexity" evidence="1">
    <location>
        <begin position="33"/>
        <end position="47"/>
    </location>
</feature>
<protein>
    <submittedName>
        <fullName evidence="2">Uncharacterized protein</fullName>
    </submittedName>
</protein>
<comment type="caution">
    <text evidence="2">The sequence shown here is derived from an EMBL/GenBank/DDBJ whole genome shotgun (WGS) entry which is preliminary data.</text>
</comment>
<name>A0A4Z1EG86_9HELO</name>
<dbReference type="Proteomes" id="UP000297777">
    <property type="component" value="Unassembled WGS sequence"/>
</dbReference>
<dbReference type="OrthoDB" id="3551271at2759"/>
<evidence type="ECO:0000256" key="1">
    <source>
        <dbReference type="SAM" id="MobiDB-lite"/>
    </source>
</evidence>
<proteinExistence type="predicted"/>
<dbReference type="AlphaFoldDB" id="A0A4Z1EG86"/>
<feature type="region of interest" description="Disordered" evidence="1">
    <location>
        <begin position="1"/>
        <end position="47"/>
    </location>
</feature>
<evidence type="ECO:0000313" key="2">
    <source>
        <dbReference type="EMBL" id="TGO10259.1"/>
    </source>
</evidence>